<dbReference type="SUPFAM" id="SSF54637">
    <property type="entry name" value="Thioesterase/thiol ester dehydrase-isomerase"/>
    <property type="match status" value="1"/>
</dbReference>
<proteinExistence type="predicted"/>
<reference evidence="2" key="1">
    <citation type="submission" date="2022-01" db="EMBL/GenBank/DDBJ databases">
        <title>Whole genome-based taxonomy of the Shewanellaceae.</title>
        <authorList>
            <person name="Martin-Rodriguez A.J."/>
        </authorList>
    </citation>
    <scope>NUCLEOTIDE SEQUENCE</scope>
    <source>
        <strain evidence="2">DSM 16422</strain>
    </source>
</reference>
<comment type="caution">
    <text evidence="2">The sequence shown here is derived from an EMBL/GenBank/DDBJ whole genome shotgun (WGS) entry which is preliminary data.</text>
</comment>
<accession>A0A9X1ZJI7</accession>
<dbReference type="AlphaFoldDB" id="A0A9X1ZJI7"/>
<evidence type="ECO:0000313" key="3">
    <source>
        <dbReference type="Proteomes" id="UP001139333"/>
    </source>
</evidence>
<dbReference type="RefSeq" id="WP_248996181.1">
    <property type="nucleotide sequence ID" value="NZ_JAKIKP010000009.1"/>
</dbReference>
<dbReference type="Pfam" id="PF09500">
    <property type="entry name" value="YiiD_C"/>
    <property type="match status" value="1"/>
</dbReference>
<dbReference type="InterPro" id="IPR029069">
    <property type="entry name" value="HotDog_dom_sf"/>
</dbReference>
<name>A0A9X1ZJI7_9GAMM</name>
<feature type="domain" description="Thioesterase putative" evidence="1">
    <location>
        <begin position="60"/>
        <end position="169"/>
    </location>
</feature>
<dbReference type="InterPro" id="IPR012660">
    <property type="entry name" value="YiiD_C"/>
</dbReference>
<dbReference type="Gene3D" id="3.10.129.10">
    <property type="entry name" value="Hotdog Thioesterase"/>
    <property type="match status" value="1"/>
</dbReference>
<evidence type="ECO:0000259" key="1">
    <source>
        <dbReference type="Pfam" id="PF09500"/>
    </source>
</evidence>
<dbReference type="NCBIfam" id="TIGR02447">
    <property type="entry name" value="yiiD_Cterm"/>
    <property type="match status" value="1"/>
</dbReference>
<organism evidence="2 3">
    <name type="scientific">Shewanella gaetbuli</name>
    <dbReference type="NCBI Taxonomy" id="220752"/>
    <lineage>
        <taxon>Bacteria</taxon>
        <taxon>Pseudomonadati</taxon>
        <taxon>Pseudomonadota</taxon>
        <taxon>Gammaproteobacteria</taxon>
        <taxon>Alteromonadales</taxon>
        <taxon>Shewanellaceae</taxon>
        <taxon>Shewanella</taxon>
    </lineage>
</organism>
<protein>
    <submittedName>
        <fullName evidence="2">Thioesterase domain-containing protein</fullName>
    </submittedName>
</protein>
<sequence length="173" mass="19136">MISQPQLVKELVNTWHQTIPLSQFMQVDVVAFEEAGAMSPLNNKLQHEPTSEPPNSPLWQLVTTAPLAPNINLHQTMFAGSIYTLMTLTGWGMIWLQQQLNQLDGNIVLADAKVKYLAPVTGQPHAKVIWNNLDLSPLKTANKVKIPLQVELWCGNTLCANFSGVYVSLPPAI</sequence>
<dbReference type="Proteomes" id="UP001139333">
    <property type="component" value="Unassembled WGS sequence"/>
</dbReference>
<keyword evidence="3" id="KW-1185">Reference proteome</keyword>
<evidence type="ECO:0000313" key="2">
    <source>
        <dbReference type="EMBL" id="MCL1143504.1"/>
    </source>
</evidence>
<gene>
    <name evidence="2" type="ORF">L2672_12460</name>
</gene>
<dbReference type="EMBL" id="JAKIKP010000009">
    <property type="protein sequence ID" value="MCL1143504.1"/>
    <property type="molecule type" value="Genomic_DNA"/>
</dbReference>